<organism evidence="2 3">
    <name type="scientific">Gracilimonas mengyeensis</name>
    <dbReference type="NCBI Taxonomy" id="1302730"/>
    <lineage>
        <taxon>Bacteria</taxon>
        <taxon>Pseudomonadati</taxon>
        <taxon>Balneolota</taxon>
        <taxon>Balneolia</taxon>
        <taxon>Balneolales</taxon>
        <taxon>Balneolaceae</taxon>
        <taxon>Gracilimonas</taxon>
    </lineage>
</organism>
<feature type="transmembrane region" description="Helical" evidence="1">
    <location>
        <begin position="36"/>
        <end position="55"/>
    </location>
</feature>
<keyword evidence="1" id="KW-0472">Membrane</keyword>
<accession>A0A521AV84</accession>
<name>A0A521AV84_9BACT</name>
<reference evidence="2 3" key="1">
    <citation type="submission" date="2017-05" db="EMBL/GenBank/DDBJ databases">
        <authorList>
            <person name="Varghese N."/>
            <person name="Submissions S."/>
        </authorList>
    </citation>
    <scope>NUCLEOTIDE SEQUENCE [LARGE SCALE GENOMIC DNA]</scope>
    <source>
        <strain evidence="2 3">DSM 21985</strain>
    </source>
</reference>
<keyword evidence="3" id="KW-1185">Reference proteome</keyword>
<evidence type="ECO:0000256" key="1">
    <source>
        <dbReference type="SAM" id="Phobius"/>
    </source>
</evidence>
<gene>
    <name evidence="2" type="ORF">SAMN06265219_101387</name>
</gene>
<dbReference type="RefSeq" id="WP_142452892.1">
    <property type="nucleotide sequence ID" value="NZ_FXTP01000001.1"/>
</dbReference>
<keyword evidence="1" id="KW-0812">Transmembrane</keyword>
<sequence>MLWIIVSAFAVASVSIWLAYKRLLYLDQITPRNLSITLIGVLLVFFALQWMHRVGYFPEHIAGAFMANVYASIFGFFAGAAWQQFNQKKDSGKIIYVNRSFWTDMFPTLVAIGIILFGIQRTSLLSDLPVTPIRMTSGLSIIAIGAYSFTIRLVPELREEGLILLDRKISWDDFFTYSWFSEEVVEIEYKLNGNIKSFKTLIPEEDQLFVEKFLAKKVKDKLEKEEFDEYEELDT</sequence>
<dbReference type="Proteomes" id="UP000317557">
    <property type="component" value="Unassembled WGS sequence"/>
</dbReference>
<dbReference type="AlphaFoldDB" id="A0A521AV84"/>
<evidence type="ECO:0008006" key="4">
    <source>
        <dbReference type="Google" id="ProtNLM"/>
    </source>
</evidence>
<dbReference type="OrthoDB" id="1524879at2"/>
<feature type="transmembrane region" description="Helical" evidence="1">
    <location>
        <begin position="6"/>
        <end position="24"/>
    </location>
</feature>
<feature type="transmembrane region" description="Helical" evidence="1">
    <location>
        <begin position="131"/>
        <end position="149"/>
    </location>
</feature>
<keyword evidence="1" id="KW-1133">Transmembrane helix</keyword>
<evidence type="ECO:0000313" key="2">
    <source>
        <dbReference type="EMBL" id="SMO38631.1"/>
    </source>
</evidence>
<feature type="transmembrane region" description="Helical" evidence="1">
    <location>
        <begin position="101"/>
        <end position="119"/>
    </location>
</feature>
<protein>
    <recommendedName>
        <fullName evidence="4">DUF5673 domain-containing protein</fullName>
    </recommendedName>
</protein>
<feature type="transmembrane region" description="Helical" evidence="1">
    <location>
        <begin position="61"/>
        <end position="80"/>
    </location>
</feature>
<evidence type="ECO:0000313" key="3">
    <source>
        <dbReference type="Proteomes" id="UP000317557"/>
    </source>
</evidence>
<dbReference type="EMBL" id="FXTP01000001">
    <property type="protein sequence ID" value="SMO38631.1"/>
    <property type="molecule type" value="Genomic_DNA"/>
</dbReference>
<proteinExistence type="predicted"/>